<dbReference type="Proteomes" id="UP000788993">
    <property type="component" value="Unassembled WGS sequence"/>
</dbReference>
<dbReference type="EMBL" id="JAEUBD010001504">
    <property type="protein sequence ID" value="KAH3659522.1"/>
    <property type="molecule type" value="Genomic_DNA"/>
</dbReference>
<dbReference type="AlphaFoldDB" id="A0A9P8NTU3"/>
<comment type="caution">
    <text evidence="1">The sequence shown here is derived from an EMBL/GenBank/DDBJ whole genome shotgun (WGS) entry which is preliminary data.</text>
</comment>
<reference evidence="1" key="1">
    <citation type="journal article" date="2021" name="Open Biol.">
        <title>Shared evolutionary footprints suggest mitochondrial oxidative damage underlies multiple complex I losses in fungi.</title>
        <authorList>
            <person name="Schikora-Tamarit M.A."/>
            <person name="Marcet-Houben M."/>
            <person name="Nosek J."/>
            <person name="Gabaldon T."/>
        </authorList>
    </citation>
    <scope>NUCLEOTIDE SEQUENCE</scope>
    <source>
        <strain evidence="1">NCAIM Y.01608</strain>
    </source>
</reference>
<accession>A0A9P8NTU3</accession>
<keyword evidence="2" id="KW-1185">Reference proteome</keyword>
<organism evidence="1 2">
    <name type="scientific">Ogataea polymorpha</name>
    <dbReference type="NCBI Taxonomy" id="460523"/>
    <lineage>
        <taxon>Eukaryota</taxon>
        <taxon>Fungi</taxon>
        <taxon>Dikarya</taxon>
        <taxon>Ascomycota</taxon>
        <taxon>Saccharomycotina</taxon>
        <taxon>Pichiomycetes</taxon>
        <taxon>Pichiales</taxon>
        <taxon>Pichiaceae</taxon>
        <taxon>Ogataea</taxon>
    </lineage>
</organism>
<evidence type="ECO:0000313" key="2">
    <source>
        <dbReference type="Proteomes" id="UP000788993"/>
    </source>
</evidence>
<sequence>MGHAVLLQEKRLVQQSGQLGQERRVQLSGARLLADGQQHAVEELDVDRLGIDAAVGGKLELCNQRTHHVVTQLLREQACDFGQLLRHRVPDNRAGVPDKIK</sequence>
<protein>
    <submittedName>
        <fullName evidence="1">Uncharacterized protein</fullName>
    </submittedName>
</protein>
<gene>
    <name evidence="1" type="ORF">OGATHE_005567</name>
</gene>
<reference evidence="1" key="2">
    <citation type="submission" date="2021-01" db="EMBL/GenBank/DDBJ databases">
        <authorList>
            <person name="Schikora-Tamarit M.A."/>
        </authorList>
    </citation>
    <scope>NUCLEOTIDE SEQUENCE</scope>
    <source>
        <strain evidence="1">NCAIM Y.01608</strain>
    </source>
</reference>
<name>A0A9P8NTU3_9ASCO</name>
<proteinExistence type="predicted"/>
<evidence type="ECO:0000313" key="1">
    <source>
        <dbReference type="EMBL" id="KAH3659522.1"/>
    </source>
</evidence>